<dbReference type="Gene3D" id="1.10.150.120">
    <property type="entry name" value="[2Fe-2S]-binding domain"/>
    <property type="match status" value="1"/>
</dbReference>
<dbReference type="Pfam" id="PF02738">
    <property type="entry name" value="MoCoBD_1"/>
    <property type="match status" value="1"/>
</dbReference>
<dbReference type="InterPro" id="IPR036884">
    <property type="entry name" value="2Fe-2S-bd_dom_sf"/>
</dbReference>
<dbReference type="SMART" id="SM01008">
    <property type="entry name" value="Ald_Xan_dh_C"/>
    <property type="match status" value="1"/>
</dbReference>
<evidence type="ECO:0000256" key="4">
    <source>
        <dbReference type="ARBA" id="ARBA00023004"/>
    </source>
</evidence>
<dbReference type="Pfam" id="PF01799">
    <property type="entry name" value="Fer2_2"/>
    <property type="match status" value="1"/>
</dbReference>
<evidence type="ECO:0000256" key="1">
    <source>
        <dbReference type="ARBA" id="ARBA00006849"/>
    </source>
</evidence>
<name>A0A6M8HRS6_9PROT</name>
<gene>
    <name evidence="7" type="ORF">HN018_13995</name>
</gene>
<dbReference type="PROSITE" id="PS51085">
    <property type="entry name" value="2FE2S_FER_2"/>
    <property type="match status" value="1"/>
</dbReference>
<dbReference type="Pfam" id="PF00111">
    <property type="entry name" value="Fer2"/>
    <property type="match status" value="1"/>
</dbReference>
<dbReference type="Gene3D" id="3.10.20.30">
    <property type="match status" value="1"/>
</dbReference>
<dbReference type="PANTHER" id="PTHR11908:SF157">
    <property type="entry name" value="XANTHINE DEHYDROGENASE SUBUNIT D-RELATED"/>
    <property type="match status" value="1"/>
</dbReference>
<dbReference type="InterPro" id="IPR037165">
    <property type="entry name" value="AldOxase/xan_DH_Mopterin-bd_sf"/>
</dbReference>
<dbReference type="InterPro" id="IPR036010">
    <property type="entry name" value="2Fe-2S_ferredoxin-like_sf"/>
</dbReference>
<evidence type="ECO:0000256" key="2">
    <source>
        <dbReference type="ARBA" id="ARBA00022723"/>
    </source>
</evidence>
<dbReference type="SUPFAM" id="SSF47741">
    <property type="entry name" value="CO dehydrogenase ISP C-domain like"/>
    <property type="match status" value="1"/>
</dbReference>
<dbReference type="AlphaFoldDB" id="A0A6M8HRS6"/>
<dbReference type="GO" id="GO:0016491">
    <property type="term" value="F:oxidoreductase activity"/>
    <property type="evidence" value="ECO:0007669"/>
    <property type="project" value="UniProtKB-KW"/>
</dbReference>
<dbReference type="Gene3D" id="3.90.1170.50">
    <property type="entry name" value="Aldehyde oxidase/xanthine dehydrogenase, a/b hammerhead"/>
    <property type="match status" value="1"/>
</dbReference>
<evidence type="ECO:0000313" key="8">
    <source>
        <dbReference type="Proteomes" id="UP000500767"/>
    </source>
</evidence>
<dbReference type="GO" id="GO:0005506">
    <property type="term" value="F:iron ion binding"/>
    <property type="evidence" value="ECO:0007669"/>
    <property type="project" value="InterPro"/>
</dbReference>
<evidence type="ECO:0000313" key="7">
    <source>
        <dbReference type="EMBL" id="QKE91010.1"/>
    </source>
</evidence>
<evidence type="ECO:0000259" key="6">
    <source>
        <dbReference type="PROSITE" id="PS51085"/>
    </source>
</evidence>
<proteinExistence type="inferred from homology"/>
<accession>A0A6M8HRS6</accession>
<feature type="compositionally biased region" description="Polar residues" evidence="5">
    <location>
        <begin position="923"/>
        <end position="932"/>
    </location>
</feature>
<evidence type="ECO:0000256" key="5">
    <source>
        <dbReference type="SAM" id="MobiDB-lite"/>
    </source>
</evidence>
<dbReference type="InterPro" id="IPR002888">
    <property type="entry name" value="2Fe-2S-bd"/>
</dbReference>
<dbReference type="Gene3D" id="3.30.365.10">
    <property type="entry name" value="Aldehyde oxidase/xanthine dehydrogenase, molybdopterin binding domain"/>
    <property type="match status" value="4"/>
</dbReference>
<feature type="domain" description="2Fe-2S ferredoxin-type" evidence="6">
    <location>
        <begin position="1"/>
        <end position="74"/>
    </location>
</feature>
<dbReference type="SUPFAM" id="SSF54665">
    <property type="entry name" value="CO dehydrogenase molybdoprotein N-domain-like"/>
    <property type="match status" value="1"/>
</dbReference>
<keyword evidence="8" id="KW-1185">Reference proteome</keyword>
<dbReference type="InterPro" id="IPR000674">
    <property type="entry name" value="Ald_Oxase/Xan_DH_a/b"/>
</dbReference>
<sequence>MKLTVDGAERELDPRPGQCLRTALREDGHFGVKKGCDTGDCGACTVLLDDVPVHSCLVPAFRAEGRSVTTVHGLASPDRLHPVQQAFLDHTAFQCGFCTPGLLVTAASLDQAQRQDLPRALKGNICRCTGYGPIADAIRSLDDPGLTPIARDARSPLAPAAHAIIGGKAAYTLDVPTAGVLHLKLLRSPHPHARIVSIDTSAARAIPGVQLVLTHADAPAQLFSTARHDRFEDSPLDTAILDRVVRHVGQRVAAVVADSVAVAEQGCAALRVEYELLVPVPTPEAALAPGAPVIHDKDPATSGIERPDRNIVASVHDEIGDVAAAFAGADIVREGEYFTQRMQHGHLETHASLAWVDEDGILVVRTSSQVPFLTRNALVRVLGLPADRVRVFCERVGGGFGGKQEMLTEDIAALAALRTGRPVMIEFTREEQFMGATCRHPMRVRTRVGAKRDGTLTAISLDILSDTGAYGNFGPAVMFHATNESIALYRCANKKVDATVVYTTTPPAGAFRGFGLGQAIFALEQTIDEVAAGLGIDPVSFREHNVIRPGDAMVSTSLALHDVEYGSYGLDQCLAHVREALSNNEVPGEIIGDPDWCIGTGVAASMIDSAPPMGHFGEARISLTADGYELIVGTAEFGNGSTTTHAQIAAARLGTGVDRIRIRQSDTALLGHDTGAFGSTGTAIAGLATQRAADALAAAMREAAAALTGTPAGEWEVGRDHVVRGRQRLALHALAPLSAQGLSTGTPRTVCFNVHGFRVAVHRPTGLLRILQSVQAADAGHVINPVQCRGQVEGGVAQGIGSALFEWIRLDETGAVTNPAFRSYHMPRLADLPRTTVFFADTHDRLGPLGAKSMSESPFNPVPAALANALANATGHRFRRTPFTRDRIWRALNPPAGDPDMSSVQRAEAAATMLGEKKPGSNVAGTSARSSG</sequence>
<dbReference type="InterPro" id="IPR008274">
    <property type="entry name" value="AldOxase/xan_DH_MoCoBD1"/>
</dbReference>
<dbReference type="SUPFAM" id="SSF54292">
    <property type="entry name" value="2Fe-2S ferredoxin-like"/>
    <property type="match status" value="1"/>
</dbReference>
<organism evidence="7 8">
    <name type="scientific">Lichenicola cladoniae</name>
    <dbReference type="NCBI Taxonomy" id="1484109"/>
    <lineage>
        <taxon>Bacteria</taxon>
        <taxon>Pseudomonadati</taxon>
        <taxon>Pseudomonadota</taxon>
        <taxon>Alphaproteobacteria</taxon>
        <taxon>Acetobacterales</taxon>
        <taxon>Acetobacteraceae</taxon>
        <taxon>Lichenicola</taxon>
    </lineage>
</organism>
<dbReference type="RefSeq" id="WP_171833464.1">
    <property type="nucleotide sequence ID" value="NZ_CP053708.1"/>
</dbReference>
<protein>
    <submittedName>
        <fullName evidence="7">Molybdopterin-dependent oxidoreductase</fullName>
    </submittedName>
</protein>
<dbReference type="PANTHER" id="PTHR11908">
    <property type="entry name" value="XANTHINE DEHYDROGENASE"/>
    <property type="match status" value="1"/>
</dbReference>
<dbReference type="EMBL" id="CP053708">
    <property type="protein sequence ID" value="QKE91010.1"/>
    <property type="molecule type" value="Genomic_DNA"/>
</dbReference>
<dbReference type="GO" id="GO:0051537">
    <property type="term" value="F:2 iron, 2 sulfur cluster binding"/>
    <property type="evidence" value="ECO:0007669"/>
    <property type="project" value="InterPro"/>
</dbReference>
<dbReference type="InterPro" id="IPR001041">
    <property type="entry name" value="2Fe-2S_ferredoxin-type"/>
</dbReference>
<evidence type="ECO:0000256" key="3">
    <source>
        <dbReference type="ARBA" id="ARBA00023002"/>
    </source>
</evidence>
<dbReference type="CDD" id="cd00207">
    <property type="entry name" value="fer2"/>
    <property type="match status" value="1"/>
</dbReference>
<comment type="similarity">
    <text evidence="1">Belongs to the xanthine dehydrogenase family.</text>
</comment>
<dbReference type="SUPFAM" id="SSF56003">
    <property type="entry name" value="Molybdenum cofactor-binding domain"/>
    <property type="match status" value="1"/>
</dbReference>
<feature type="region of interest" description="Disordered" evidence="5">
    <location>
        <begin position="892"/>
        <end position="932"/>
    </location>
</feature>
<dbReference type="InterPro" id="IPR006058">
    <property type="entry name" value="2Fe2S_fd_BS"/>
</dbReference>
<reference evidence="7 8" key="1">
    <citation type="journal article" date="2014" name="World J. Microbiol. Biotechnol.">
        <title>Biodiversity and physiological characteristics of Antarctic and Arctic lichens-associated bacteria.</title>
        <authorList>
            <person name="Lee Y.M."/>
            <person name="Kim E.H."/>
            <person name="Lee H.K."/>
            <person name="Hong S.G."/>
        </authorList>
    </citation>
    <scope>NUCLEOTIDE SEQUENCE [LARGE SCALE GENOMIC DNA]</scope>
    <source>
        <strain evidence="7 8">PAMC 26569</strain>
    </source>
</reference>
<dbReference type="PROSITE" id="PS00197">
    <property type="entry name" value="2FE2S_FER_1"/>
    <property type="match status" value="1"/>
</dbReference>
<dbReference type="Pfam" id="PF01315">
    <property type="entry name" value="Ald_Xan_dh_C"/>
    <property type="match status" value="1"/>
</dbReference>
<keyword evidence="4" id="KW-0408">Iron</keyword>
<dbReference type="InterPro" id="IPR046867">
    <property type="entry name" value="AldOxase/xan_DH_MoCoBD2"/>
</dbReference>
<dbReference type="KEGG" id="lck:HN018_13995"/>
<dbReference type="Proteomes" id="UP000500767">
    <property type="component" value="Chromosome"/>
</dbReference>
<dbReference type="InterPro" id="IPR016208">
    <property type="entry name" value="Ald_Oxase/xanthine_DH-like"/>
</dbReference>
<keyword evidence="2" id="KW-0479">Metal-binding</keyword>
<dbReference type="InterPro" id="IPR012675">
    <property type="entry name" value="Beta-grasp_dom_sf"/>
</dbReference>
<dbReference type="InterPro" id="IPR036856">
    <property type="entry name" value="Ald_Oxase/Xan_DH_a/b_sf"/>
</dbReference>
<dbReference type="Pfam" id="PF20256">
    <property type="entry name" value="MoCoBD_2"/>
    <property type="match status" value="1"/>
</dbReference>
<keyword evidence="3" id="KW-0560">Oxidoreductase</keyword>